<dbReference type="InterPro" id="IPR012502">
    <property type="entry name" value="WAPL_dom"/>
</dbReference>
<dbReference type="EMBL" id="CAJPVJ010035546">
    <property type="protein sequence ID" value="CAG2181117.1"/>
    <property type="molecule type" value="Genomic_DNA"/>
</dbReference>
<protein>
    <recommendedName>
        <fullName evidence="2">WAPL domain-containing protein</fullName>
    </recommendedName>
</protein>
<evidence type="ECO:0000313" key="3">
    <source>
        <dbReference type="EMBL" id="CAD7663980.1"/>
    </source>
</evidence>
<evidence type="ECO:0000313" key="4">
    <source>
        <dbReference type="Proteomes" id="UP000728032"/>
    </source>
</evidence>
<keyword evidence="4" id="KW-1185">Reference proteome</keyword>
<name>A0A7R9MPE1_9ACAR</name>
<dbReference type="PROSITE" id="PS51271">
    <property type="entry name" value="WAPL"/>
    <property type="match status" value="1"/>
</dbReference>
<reference evidence="3" key="1">
    <citation type="submission" date="2020-11" db="EMBL/GenBank/DDBJ databases">
        <authorList>
            <person name="Tran Van P."/>
        </authorList>
    </citation>
    <scope>NUCLEOTIDE SEQUENCE</scope>
</reference>
<dbReference type="Gene3D" id="1.25.10.10">
    <property type="entry name" value="Leucine-rich Repeat Variant"/>
    <property type="match status" value="1"/>
</dbReference>
<gene>
    <name evidence="3" type="ORF">ONB1V03_LOCUS20538</name>
</gene>
<evidence type="ECO:0000259" key="2">
    <source>
        <dbReference type="PROSITE" id="PS51271"/>
    </source>
</evidence>
<accession>A0A7R9MPE1</accession>
<keyword evidence="1" id="KW-0732">Signal</keyword>
<dbReference type="AlphaFoldDB" id="A0A7R9MPE1"/>
<feature type="chain" id="PRO_5035592625" description="WAPL domain-containing protein" evidence="1">
    <location>
        <begin position="23"/>
        <end position="164"/>
    </location>
</feature>
<proteinExistence type="predicted"/>
<dbReference type="InterPro" id="IPR011989">
    <property type="entry name" value="ARM-like"/>
</dbReference>
<dbReference type="EMBL" id="OC950371">
    <property type="protein sequence ID" value="CAD7663980.1"/>
    <property type="molecule type" value="Genomic_DNA"/>
</dbReference>
<dbReference type="Proteomes" id="UP000728032">
    <property type="component" value="Unassembled WGS sequence"/>
</dbReference>
<dbReference type="OrthoDB" id="78088at2759"/>
<feature type="domain" description="WAPL" evidence="2">
    <location>
        <begin position="1"/>
        <end position="143"/>
    </location>
</feature>
<dbReference type="PANTHER" id="PTHR22100:SF13">
    <property type="entry name" value="WINGS APART-LIKE PROTEIN HOMOLOG"/>
    <property type="match status" value="1"/>
</dbReference>
<organism evidence="3">
    <name type="scientific">Oppiella nova</name>
    <dbReference type="NCBI Taxonomy" id="334625"/>
    <lineage>
        <taxon>Eukaryota</taxon>
        <taxon>Metazoa</taxon>
        <taxon>Ecdysozoa</taxon>
        <taxon>Arthropoda</taxon>
        <taxon>Chelicerata</taxon>
        <taxon>Arachnida</taxon>
        <taxon>Acari</taxon>
        <taxon>Acariformes</taxon>
        <taxon>Sarcoptiformes</taxon>
        <taxon>Oribatida</taxon>
        <taxon>Brachypylina</taxon>
        <taxon>Oppioidea</taxon>
        <taxon>Oppiidae</taxon>
        <taxon>Oppiella</taxon>
    </lineage>
</organism>
<dbReference type="InterPro" id="IPR039874">
    <property type="entry name" value="WAPL"/>
</dbReference>
<sequence length="164" mass="18933">MSDQRFDLMVILLCLCINLVEFCPQMRDLVVASDSKLKDLIELLFKRIEEAQRTEQQTDELLESHEKVQMTEAMRDSLLHTMLSQSGNHMEHSIIAACIALLLGCTIQDNMRYTNIVRSNLPNLSFDPLVEVLQKLRDFAYLADIMTKKGKERVDRIIQVFKSS</sequence>
<evidence type="ECO:0000256" key="1">
    <source>
        <dbReference type="SAM" id="SignalP"/>
    </source>
</evidence>
<dbReference type="PANTHER" id="PTHR22100">
    <property type="entry name" value="WINGS APART-LIKE PROTEIN HOMOLOG"/>
    <property type="match status" value="1"/>
</dbReference>
<feature type="signal peptide" evidence="1">
    <location>
        <begin position="1"/>
        <end position="22"/>
    </location>
</feature>